<gene>
    <name evidence="11" type="primary">OST3</name>
    <name evidence="11" type="ORF">GLX27_002753</name>
</gene>
<feature type="transmembrane region" description="Helical" evidence="9">
    <location>
        <begin position="177"/>
        <end position="196"/>
    </location>
</feature>
<name>A0ABY8ER81_MALFU</name>
<comment type="subcellular location">
    <subcellularLocation>
        <location evidence="2">Endoplasmic reticulum membrane</location>
        <topology evidence="2">Multi-pass membrane protein</topology>
    </subcellularLocation>
</comment>
<feature type="transmembrane region" description="Helical" evidence="9">
    <location>
        <begin position="286"/>
        <end position="307"/>
    </location>
</feature>
<feature type="chain" id="PRO_5046487547" evidence="10">
    <location>
        <begin position="24"/>
        <end position="323"/>
    </location>
</feature>
<evidence type="ECO:0000256" key="7">
    <source>
        <dbReference type="ARBA" id="ARBA00022989"/>
    </source>
</evidence>
<keyword evidence="12" id="KW-1185">Reference proteome</keyword>
<evidence type="ECO:0000256" key="3">
    <source>
        <dbReference type="ARBA" id="ARBA00009561"/>
    </source>
</evidence>
<evidence type="ECO:0000256" key="2">
    <source>
        <dbReference type="ARBA" id="ARBA00004477"/>
    </source>
</evidence>
<keyword evidence="6" id="KW-0256">Endoplasmic reticulum</keyword>
<dbReference type="Proteomes" id="UP000818624">
    <property type="component" value="Chromosome 3"/>
</dbReference>
<evidence type="ECO:0000256" key="9">
    <source>
        <dbReference type="SAM" id="Phobius"/>
    </source>
</evidence>
<keyword evidence="4 9" id="KW-0812">Transmembrane</keyword>
<feature type="transmembrane region" description="Helical" evidence="9">
    <location>
        <begin position="260"/>
        <end position="279"/>
    </location>
</feature>
<protein>
    <submittedName>
        <fullName evidence="11">Oligosaccharyl transferase subunit ost3/OST6</fullName>
    </submittedName>
</protein>
<evidence type="ECO:0000256" key="5">
    <source>
        <dbReference type="ARBA" id="ARBA00022729"/>
    </source>
</evidence>
<dbReference type="PANTHER" id="PTHR12692">
    <property type="entry name" value="DOLICHYL-DIPHOSPHOOLIGOSACCHARIDE--PROTEIN GLYCOSYLTRANSFERASE-RELATED"/>
    <property type="match status" value="1"/>
</dbReference>
<dbReference type="Pfam" id="PF04756">
    <property type="entry name" value="OST3_OST6"/>
    <property type="match status" value="1"/>
</dbReference>
<feature type="signal peptide" evidence="10">
    <location>
        <begin position="1"/>
        <end position="23"/>
    </location>
</feature>
<keyword evidence="7 9" id="KW-1133">Transmembrane helix</keyword>
<accession>A0ABY8ER81</accession>
<dbReference type="GO" id="GO:0016740">
    <property type="term" value="F:transferase activity"/>
    <property type="evidence" value="ECO:0007669"/>
    <property type="project" value="UniProtKB-KW"/>
</dbReference>
<evidence type="ECO:0000256" key="6">
    <source>
        <dbReference type="ARBA" id="ARBA00022824"/>
    </source>
</evidence>
<keyword evidence="5 10" id="KW-0732">Signal</keyword>
<evidence type="ECO:0000256" key="8">
    <source>
        <dbReference type="ARBA" id="ARBA00023136"/>
    </source>
</evidence>
<comment type="similarity">
    <text evidence="3">Belongs to the OST3/OST6 family.</text>
</comment>
<keyword evidence="8 9" id="KW-0472">Membrane</keyword>
<sequence>MRLGATLLCAVLCVLSLATQVTGNSLVQNNLLKEAQRSPNGVIELDETNYDLFLAAPRDFSVTVLYTAMDARFNCAACKMFMPSYEQVARGWQKKKNSKRHVFAVVEASRAMNVMRKNRFTHVPILYNFPVASGKTVADPSEFDVSRQGFQPDSFADYMSDFLGVSFKPAKPLIDKVFLIQFFLVASAISFGALVIPRMNFANAGRAVWMMVCLALVFTFTSGYMWNRIRNPPFMLQRPNGDVQMFMEGFQTQTGVESPILIALYSGIALSIVVLNNLAPTIRSGPLQLVVVLACLAGLLGGFSVLMDTFRRKNPHYPFHLFV</sequence>
<dbReference type="InterPro" id="IPR036249">
    <property type="entry name" value="Thioredoxin-like_sf"/>
</dbReference>
<evidence type="ECO:0000313" key="11">
    <source>
        <dbReference type="EMBL" id="WFD48085.1"/>
    </source>
</evidence>
<organism evidence="11 12">
    <name type="scientific">Malassezia furfur</name>
    <name type="common">Pityriasis versicolor infection agent</name>
    <name type="synonym">Pityrosporum furfur</name>
    <dbReference type="NCBI Taxonomy" id="55194"/>
    <lineage>
        <taxon>Eukaryota</taxon>
        <taxon>Fungi</taxon>
        <taxon>Dikarya</taxon>
        <taxon>Basidiomycota</taxon>
        <taxon>Ustilaginomycotina</taxon>
        <taxon>Malasseziomycetes</taxon>
        <taxon>Malasseziales</taxon>
        <taxon>Malasseziaceae</taxon>
        <taxon>Malassezia</taxon>
    </lineage>
</organism>
<dbReference type="Gene3D" id="3.40.30.10">
    <property type="entry name" value="Glutaredoxin"/>
    <property type="match status" value="1"/>
</dbReference>
<proteinExistence type="inferred from homology"/>
<keyword evidence="11" id="KW-0808">Transferase</keyword>
<dbReference type="PANTHER" id="PTHR12692:SF0">
    <property type="entry name" value="GH11935P"/>
    <property type="match status" value="1"/>
</dbReference>
<evidence type="ECO:0000313" key="12">
    <source>
        <dbReference type="Proteomes" id="UP000818624"/>
    </source>
</evidence>
<comment type="function">
    <text evidence="1">Subunit of the oligosaccharyl transferase (OST) complex that catalyzes the initial transfer of a defined glycan (Glc(3)Man(9)GlcNAc(2) in eukaryotes) from the lipid carrier dolichol-pyrophosphate to an asparagine residue within an Asn-X-Ser/Thr consensus motif in nascent polypeptide chains, the first step in protein N-glycosylation. N-glycosylation occurs cotranslationally and the complex associates with the Sec61 complex at the channel-forming translocon complex that mediates protein translocation across the endoplasmic reticulum (ER). All subunits are required for a maximal enzyme activity.</text>
</comment>
<feature type="transmembrane region" description="Helical" evidence="9">
    <location>
        <begin position="208"/>
        <end position="226"/>
    </location>
</feature>
<dbReference type="EMBL" id="CP046236">
    <property type="protein sequence ID" value="WFD48085.1"/>
    <property type="molecule type" value="Genomic_DNA"/>
</dbReference>
<evidence type="ECO:0000256" key="10">
    <source>
        <dbReference type="SAM" id="SignalP"/>
    </source>
</evidence>
<evidence type="ECO:0000256" key="4">
    <source>
        <dbReference type="ARBA" id="ARBA00022692"/>
    </source>
</evidence>
<evidence type="ECO:0000256" key="1">
    <source>
        <dbReference type="ARBA" id="ARBA00002791"/>
    </source>
</evidence>
<dbReference type="InterPro" id="IPR021149">
    <property type="entry name" value="OligosaccharylTrfase_OST3/OST6"/>
</dbReference>
<dbReference type="SUPFAM" id="SSF52833">
    <property type="entry name" value="Thioredoxin-like"/>
    <property type="match status" value="1"/>
</dbReference>
<reference evidence="11 12" key="1">
    <citation type="journal article" date="2020" name="Elife">
        <title>Loss of centromere function drives karyotype evolution in closely related Malassezia species.</title>
        <authorList>
            <person name="Sankaranarayanan S.R."/>
            <person name="Ianiri G."/>
            <person name="Coelho M.A."/>
            <person name="Reza M.H."/>
            <person name="Thimmappa B.C."/>
            <person name="Ganguly P."/>
            <person name="Vadnala R.N."/>
            <person name="Sun S."/>
            <person name="Siddharthan R."/>
            <person name="Tellgren-Roth C."/>
            <person name="Dawson T.L."/>
            <person name="Heitman J."/>
            <person name="Sanyal K."/>
        </authorList>
    </citation>
    <scope>NUCLEOTIDE SEQUENCE [LARGE SCALE GENOMIC DNA]</scope>
    <source>
        <strain evidence="11">CBS14141</strain>
    </source>
</reference>